<dbReference type="Pfam" id="PF09261">
    <property type="entry name" value="Alpha-mann_mid"/>
    <property type="match status" value="1"/>
</dbReference>
<keyword evidence="5" id="KW-1185">Reference proteome</keyword>
<dbReference type="SMART" id="SM00872">
    <property type="entry name" value="Alpha-mann_mid"/>
    <property type="match status" value="1"/>
</dbReference>
<dbReference type="InterPro" id="IPR011682">
    <property type="entry name" value="Glyco_hydro_38_C"/>
</dbReference>
<dbReference type="SUPFAM" id="SSF88688">
    <property type="entry name" value="Families 57/38 glycoside transferase middle domain"/>
    <property type="match status" value="1"/>
</dbReference>
<dbReference type="GO" id="GO:0030246">
    <property type="term" value="F:carbohydrate binding"/>
    <property type="evidence" value="ECO:0007669"/>
    <property type="project" value="InterPro"/>
</dbReference>
<dbReference type="EMBL" id="JADGJH010002800">
    <property type="protein sequence ID" value="KAJ3094749.1"/>
    <property type="molecule type" value="Genomic_DNA"/>
</dbReference>
<dbReference type="InterPro" id="IPR041147">
    <property type="entry name" value="GH38_C"/>
</dbReference>
<reference evidence="4" key="1">
    <citation type="submission" date="2020-05" db="EMBL/GenBank/DDBJ databases">
        <title>Phylogenomic resolution of chytrid fungi.</title>
        <authorList>
            <person name="Stajich J.E."/>
            <person name="Amses K."/>
            <person name="Simmons R."/>
            <person name="Seto K."/>
            <person name="Myers J."/>
            <person name="Bonds A."/>
            <person name="Quandt C.A."/>
            <person name="Barry K."/>
            <person name="Liu P."/>
            <person name="Grigoriev I."/>
            <person name="Longcore J.E."/>
            <person name="James T.Y."/>
        </authorList>
    </citation>
    <scope>NUCLEOTIDE SEQUENCE</scope>
    <source>
        <strain evidence="4">JEL0513</strain>
    </source>
</reference>
<protein>
    <submittedName>
        <fullName evidence="4">Glycoside hydrolase, 38 vacuolar alpha mannosidase</fullName>
    </submittedName>
</protein>
<dbReference type="GO" id="GO:0009313">
    <property type="term" value="P:oligosaccharide catabolic process"/>
    <property type="evidence" value="ECO:0007669"/>
    <property type="project" value="TreeGrafter"/>
</dbReference>
<evidence type="ECO:0000313" key="4">
    <source>
        <dbReference type="EMBL" id="KAJ3094749.1"/>
    </source>
</evidence>
<dbReference type="GO" id="GO:0004559">
    <property type="term" value="F:alpha-mannosidase activity"/>
    <property type="evidence" value="ECO:0007669"/>
    <property type="project" value="InterPro"/>
</dbReference>
<dbReference type="InterPro" id="IPR037094">
    <property type="entry name" value="Glyco_hydro_38_cen_sf"/>
</dbReference>
<dbReference type="GO" id="GO:0000329">
    <property type="term" value="C:fungal-type vacuole membrane"/>
    <property type="evidence" value="ECO:0007669"/>
    <property type="project" value="TreeGrafter"/>
</dbReference>
<dbReference type="Gene3D" id="1.20.1270.50">
    <property type="entry name" value="Glycoside hydrolase family 38, central domain"/>
    <property type="match status" value="1"/>
</dbReference>
<evidence type="ECO:0000313" key="5">
    <source>
        <dbReference type="Proteomes" id="UP001211907"/>
    </source>
</evidence>
<accession>A0AAD5SQZ7</accession>
<keyword evidence="2 4" id="KW-0378">Hydrolase</keyword>
<dbReference type="AlphaFoldDB" id="A0AAD5SQZ7"/>
<dbReference type="Pfam" id="PF17677">
    <property type="entry name" value="Glyco_hydro38C2"/>
    <property type="match status" value="1"/>
</dbReference>
<proteinExistence type="predicted"/>
<dbReference type="FunFam" id="1.20.1270.50:FF:000004">
    <property type="entry name" value="alpha-mannosidase 2C1 isoform X1"/>
    <property type="match status" value="1"/>
</dbReference>
<name>A0AAD5SQZ7_9FUNG</name>
<keyword evidence="1" id="KW-0479">Metal-binding</keyword>
<dbReference type="Proteomes" id="UP001211907">
    <property type="component" value="Unassembled WGS sequence"/>
</dbReference>
<dbReference type="InterPro" id="IPR028995">
    <property type="entry name" value="Glyco_hydro_57/38_cen_sf"/>
</dbReference>
<dbReference type="GO" id="GO:0006013">
    <property type="term" value="P:mannose metabolic process"/>
    <property type="evidence" value="ECO:0007669"/>
    <property type="project" value="InterPro"/>
</dbReference>
<evidence type="ECO:0000256" key="1">
    <source>
        <dbReference type="ARBA" id="ARBA00022723"/>
    </source>
</evidence>
<feature type="domain" description="Glycoside hydrolase family 38 central" evidence="3">
    <location>
        <begin position="3"/>
        <end position="79"/>
    </location>
</feature>
<evidence type="ECO:0000259" key="3">
    <source>
        <dbReference type="SMART" id="SM00872"/>
    </source>
</evidence>
<evidence type="ECO:0000256" key="2">
    <source>
        <dbReference type="ARBA" id="ARBA00022801"/>
    </source>
</evidence>
<comment type="caution">
    <text evidence="4">The sequence shown here is derived from an EMBL/GenBank/DDBJ whole genome shotgun (WGS) entry which is preliminary data.</text>
</comment>
<dbReference type="Gene3D" id="2.70.98.30">
    <property type="entry name" value="Golgi alpha-mannosidase II, domain 4"/>
    <property type="match status" value="1"/>
</dbReference>
<organism evidence="4 5">
    <name type="scientific">Physocladia obscura</name>
    <dbReference type="NCBI Taxonomy" id="109957"/>
    <lineage>
        <taxon>Eukaryota</taxon>
        <taxon>Fungi</taxon>
        <taxon>Fungi incertae sedis</taxon>
        <taxon>Chytridiomycota</taxon>
        <taxon>Chytridiomycota incertae sedis</taxon>
        <taxon>Chytridiomycetes</taxon>
        <taxon>Chytridiales</taxon>
        <taxon>Chytriomycetaceae</taxon>
        <taxon>Physocladia</taxon>
    </lineage>
</organism>
<sequence length="509" mass="57529">MKYTTHGRIKKYNRNSEILMREIEFLSTLALLLKLDTVAFEYPKAELNRLWKLVLLNQFHDVLPGSSIDIVYVDAIKFYEDVQEIGENLRNAALNALEKSINFTSINSMDSGISIINLTSWAIDSCVIEVEVNSKFEFPKFVQNASHSKNGLVYVESEKLVYKIENRHIIAKTDEHGHILSVFHKETGRESIAPDQLGNVFKIFEDMPTAWDAWDVEVYHLQKGWDVPVGKLTIEESGPLRVVLAVTHDISAVSKIKQRIIFTAASALIDFDTTVIWFETHKILKIEFPVNVNSDVATDLARFEVVGHRYADLSEFGFGTALLNDCKYGYSTMGNIMRLSLLRSPTDPDPLADRETHTFKYAFYPHKGSFLESDVVKIAYQYNIKPIIRPKFLNSIVNEISLNSSSYFSVDKRNVVLDTVKVAEDARIDAAGNFVDVVIRLYEAYGGRGTAVVSSWFKIEEAKICNILEDFQDEDLAEQLVSIGEGGKSLSILVGPFKIVSIRCLLSKK</sequence>
<dbReference type="InterPro" id="IPR015341">
    <property type="entry name" value="Glyco_hydro_38_cen"/>
</dbReference>
<dbReference type="Pfam" id="PF07748">
    <property type="entry name" value="Glyco_hydro_38C"/>
    <property type="match status" value="1"/>
</dbReference>
<dbReference type="SUPFAM" id="SSF74650">
    <property type="entry name" value="Galactose mutarotase-like"/>
    <property type="match status" value="1"/>
</dbReference>
<dbReference type="InterPro" id="IPR011013">
    <property type="entry name" value="Gal_mutarotase_sf_dom"/>
</dbReference>
<dbReference type="PANTHER" id="PTHR46017">
    <property type="entry name" value="ALPHA-MANNOSIDASE 2C1"/>
    <property type="match status" value="1"/>
</dbReference>
<gene>
    <name evidence="4" type="primary">AMS1_1</name>
    <name evidence="4" type="ORF">HK100_006042</name>
</gene>
<dbReference type="GO" id="GO:0046872">
    <property type="term" value="F:metal ion binding"/>
    <property type="evidence" value="ECO:0007669"/>
    <property type="project" value="UniProtKB-KW"/>
</dbReference>
<dbReference type="PANTHER" id="PTHR46017:SF1">
    <property type="entry name" value="ALPHA-MANNOSIDASE 2C1"/>
    <property type="match status" value="1"/>
</dbReference>